<dbReference type="SUPFAM" id="SSF88946">
    <property type="entry name" value="Sigma2 domain of RNA polymerase sigma factors"/>
    <property type="match status" value="1"/>
</dbReference>
<dbReference type="InterPro" id="IPR013325">
    <property type="entry name" value="RNA_pol_sigma_r2"/>
</dbReference>
<dbReference type="NCBIfam" id="NF008888">
    <property type="entry name" value="PRK11922.1"/>
    <property type="match status" value="1"/>
</dbReference>
<dbReference type="Pfam" id="PF04542">
    <property type="entry name" value="Sigma70_r2"/>
    <property type="match status" value="1"/>
</dbReference>
<dbReference type="SUPFAM" id="SSF88659">
    <property type="entry name" value="Sigma3 and sigma4 domains of RNA polymerase sigma factors"/>
    <property type="match status" value="1"/>
</dbReference>
<evidence type="ECO:0000313" key="8">
    <source>
        <dbReference type="Proteomes" id="UP000645610"/>
    </source>
</evidence>
<organism evidence="7 8">
    <name type="scientific">Hymenobacter properus</name>
    <dbReference type="NCBI Taxonomy" id="2791026"/>
    <lineage>
        <taxon>Bacteria</taxon>
        <taxon>Pseudomonadati</taxon>
        <taxon>Bacteroidota</taxon>
        <taxon>Cytophagia</taxon>
        <taxon>Cytophagales</taxon>
        <taxon>Hymenobacteraceae</taxon>
        <taxon>Hymenobacter</taxon>
    </lineage>
</organism>
<dbReference type="InterPro" id="IPR007627">
    <property type="entry name" value="RNA_pol_sigma70_r2"/>
</dbReference>
<gene>
    <name evidence="7" type="ORF">I2I01_14970</name>
</gene>
<keyword evidence="8" id="KW-1185">Reference proteome</keyword>
<dbReference type="InterPro" id="IPR013249">
    <property type="entry name" value="RNA_pol_sigma70_r4_t2"/>
</dbReference>
<reference evidence="7 8" key="1">
    <citation type="submission" date="2020-11" db="EMBL/GenBank/DDBJ databases">
        <authorList>
            <person name="Kim M.K."/>
        </authorList>
    </citation>
    <scope>NUCLEOTIDE SEQUENCE [LARGE SCALE GENOMIC DNA]</scope>
    <source>
        <strain evidence="7 8">BT439</strain>
    </source>
</reference>
<dbReference type="CDD" id="cd06171">
    <property type="entry name" value="Sigma70_r4"/>
    <property type="match status" value="1"/>
</dbReference>
<sequence>MLLSLPPMPYTPLSDLEVIQRVLAGEKQLFELLMRRYNQRLYRAGMAVLGEASATEEAMQISWVKAYEHLASFASRASFATWLTRILLNECLMGRRRQHRFVGLDDDGTGMPAGARAADVPTPVHLALNNELRIALEQAVQALPTNYRSVFILREVEGLSVAETAHTLGLSEANVKVRLLRAREQLRTQLEDFAPQHAFPYLGPRCDRMVRLVLARLQPVA</sequence>
<keyword evidence="2" id="KW-0805">Transcription regulation</keyword>
<dbReference type="RefSeq" id="WP_196287282.1">
    <property type="nucleotide sequence ID" value="NZ_JADQDP010000003.1"/>
</dbReference>
<dbReference type="GO" id="GO:0016987">
    <property type="term" value="F:sigma factor activity"/>
    <property type="evidence" value="ECO:0007669"/>
    <property type="project" value="UniProtKB-KW"/>
</dbReference>
<dbReference type="Proteomes" id="UP000645610">
    <property type="component" value="Unassembled WGS sequence"/>
</dbReference>
<dbReference type="AlphaFoldDB" id="A0A931FJF9"/>
<evidence type="ECO:0000256" key="3">
    <source>
        <dbReference type="ARBA" id="ARBA00023082"/>
    </source>
</evidence>
<name>A0A931FJF9_9BACT</name>
<dbReference type="GO" id="GO:0006352">
    <property type="term" value="P:DNA-templated transcription initiation"/>
    <property type="evidence" value="ECO:0007669"/>
    <property type="project" value="InterPro"/>
</dbReference>
<proteinExistence type="inferred from homology"/>
<evidence type="ECO:0000256" key="2">
    <source>
        <dbReference type="ARBA" id="ARBA00023015"/>
    </source>
</evidence>
<feature type="domain" description="RNA polymerase sigma-70 region 2" evidence="5">
    <location>
        <begin position="33"/>
        <end position="100"/>
    </location>
</feature>
<dbReference type="InterPro" id="IPR039425">
    <property type="entry name" value="RNA_pol_sigma-70-like"/>
</dbReference>
<evidence type="ECO:0000256" key="4">
    <source>
        <dbReference type="ARBA" id="ARBA00023163"/>
    </source>
</evidence>
<dbReference type="PANTHER" id="PTHR43133:SF51">
    <property type="entry name" value="RNA POLYMERASE SIGMA FACTOR"/>
    <property type="match status" value="1"/>
</dbReference>
<dbReference type="Gene3D" id="1.10.10.10">
    <property type="entry name" value="Winged helix-like DNA-binding domain superfamily/Winged helix DNA-binding domain"/>
    <property type="match status" value="1"/>
</dbReference>
<keyword evidence="4" id="KW-0804">Transcription</keyword>
<dbReference type="Pfam" id="PF08281">
    <property type="entry name" value="Sigma70_r4_2"/>
    <property type="match status" value="1"/>
</dbReference>
<evidence type="ECO:0000259" key="6">
    <source>
        <dbReference type="Pfam" id="PF08281"/>
    </source>
</evidence>
<protein>
    <submittedName>
        <fullName evidence="7">RNA polymerase sigma factor</fullName>
    </submittedName>
</protein>
<dbReference type="Gene3D" id="1.10.1740.10">
    <property type="match status" value="1"/>
</dbReference>
<comment type="similarity">
    <text evidence="1">Belongs to the sigma-70 factor family. ECF subfamily.</text>
</comment>
<accession>A0A931FJF9</accession>
<dbReference type="InterPro" id="IPR013324">
    <property type="entry name" value="RNA_pol_sigma_r3/r4-like"/>
</dbReference>
<dbReference type="NCBIfam" id="TIGR02937">
    <property type="entry name" value="sigma70-ECF"/>
    <property type="match status" value="1"/>
</dbReference>
<evidence type="ECO:0000259" key="5">
    <source>
        <dbReference type="Pfam" id="PF04542"/>
    </source>
</evidence>
<dbReference type="EMBL" id="JADQDP010000003">
    <property type="protein sequence ID" value="MBF9142947.1"/>
    <property type="molecule type" value="Genomic_DNA"/>
</dbReference>
<dbReference type="PANTHER" id="PTHR43133">
    <property type="entry name" value="RNA POLYMERASE ECF-TYPE SIGMA FACTO"/>
    <property type="match status" value="1"/>
</dbReference>
<comment type="caution">
    <text evidence="7">The sequence shown here is derived from an EMBL/GenBank/DDBJ whole genome shotgun (WGS) entry which is preliminary data.</text>
</comment>
<evidence type="ECO:0000313" key="7">
    <source>
        <dbReference type="EMBL" id="MBF9142947.1"/>
    </source>
</evidence>
<dbReference type="GO" id="GO:0003677">
    <property type="term" value="F:DNA binding"/>
    <property type="evidence" value="ECO:0007669"/>
    <property type="project" value="InterPro"/>
</dbReference>
<dbReference type="InterPro" id="IPR036388">
    <property type="entry name" value="WH-like_DNA-bd_sf"/>
</dbReference>
<keyword evidence="3" id="KW-0731">Sigma factor</keyword>
<evidence type="ECO:0000256" key="1">
    <source>
        <dbReference type="ARBA" id="ARBA00010641"/>
    </source>
</evidence>
<feature type="domain" description="RNA polymerase sigma factor 70 region 4 type 2" evidence="6">
    <location>
        <begin position="135"/>
        <end position="186"/>
    </location>
</feature>
<dbReference type="InterPro" id="IPR014284">
    <property type="entry name" value="RNA_pol_sigma-70_dom"/>
</dbReference>